<keyword evidence="2" id="KW-1185">Reference proteome</keyword>
<evidence type="ECO:0000313" key="1">
    <source>
        <dbReference type="EMBL" id="KAA6439090.1"/>
    </source>
</evidence>
<comment type="caution">
    <text evidence="1">The sequence shown here is derived from an EMBL/GenBank/DDBJ whole genome shotgun (WGS) entry which is preliminary data.</text>
</comment>
<dbReference type="Proteomes" id="UP000323994">
    <property type="component" value="Unassembled WGS sequence"/>
</dbReference>
<gene>
    <name evidence="1" type="ORF">FEM33_12455</name>
</gene>
<dbReference type="Gene3D" id="1.25.40.10">
    <property type="entry name" value="Tetratricopeptide repeat domain"/>
    <property type="match status" value="1"/>
</dbReference>
<dbReference type="OrthoDB" id="1524733at2"/>
<protein>
    <submittedName>
        <fullName evidence="1">Tetratricopeptide repeat protein</fullName>
    </submittedName>
</protein>
<proteinExistence type="predicted"/>
<organism evidence="1 2">
    <name type="scientific">Dyadobacter flavalbus</name>
    <dbReference type="NCBI Taxonomy" id="2579942"/>
    <lineage>
        <taxon>Bacteria</taxon>
        <taxon>Pseudomonadati</taxon>
        <taxon>Bacteroidota</taxon>
        <taxon>Cytophagia</taxon>
        <taxon>Cytophagales</taxon>
        <taxon>Spirosomataceae</taxon>
        <taxon>Dyadobacter</taxon>
    </lineage>
</organism>
<evidence type="ECO:0000313" key="2">
    <source>
        <dbReference type="Proteomes" id="UP000323994"/>
    </source>
</evidence>
<sequence length="108" mass="12563">MKNSLLENLLAFYNEDPGDPFNIYALAMEYAKSDPAKAAQFYNLLLTEHGAYLPTYYHAAAFFALQDKVEQADEIYRKGIELALFQKNNKTHQELLRAYRNFLDEMDD</sequence>
<reference evidence="1 2" key="1">
    <citation type="submission" date="2019-05" db="EMBL/GenBank/DDBJ databases">
        <authorList>
            <person name="Qu J.-H."/>
        </authorList>
    </citation>
    <scope>NUCLEOTIDE SEQUENCE [LARGE SCALE GENOMIC DNA]</scope>
    <source>
        <strain evidence="1 2">NS28</strain>
    </source>
</reference>
<dbReference type="InterPro" id="IPR011990">
    <property type="entry name" value="TPR-like_helical_dom_sf"/>
</dbReference>
<dbReference type="AlphaFoldDB" id="A0A5M8QVI8"/>
<dbReference type="RefSeq" id="WP_139012347.1">
    <property type="nucleotide sequence ID" value="NZ_VBSN01000038.1"/>
</dbReference>
<dbReference type="SUPFAM" id="SSF48452">
    <property type="entry name" value="TPR-like"/>
    <property type="match status" value="1"/>
</dbReference>
<dbReference type="EMBL" id="VBSN01000038">
    <property type="protein sequence ID" value="KAA6439090.1"/>
    <property type="molecule type" value="Genomic_DNA"/>
</dbReference>
<name>A0A5M8QVI8_9BACT</name>
<accession>A0A5M8QVI8</accession>